<keyword evidence="2" id="KW-1185">Reference proteome</keyword>
<name>A0A077ZSS3_STYLE</name>
<dbReference type="OrthoDB" id="318353at2759"/>
<gene>
    <name evidence="1" type="primary">Contig15666.g16691</name>
    <name evidence="1" type="ORF">STYLEM_1901</name>
</gene>
<accession>A0A077ZSS3</accession>
<proteinExistence type="predicted"/>
<dbReference type="Proteomes" id="UP000039865">
    <property type="component" value="Unassembled WGS sequence"/>
</dbReference>
<protein>
    <submittedName>
        <fullName evidence="1">Uncharacterized protein</fullName>
    </submittedName>
</protein>
<reference evidence="1 2" key="1">
    <citation type="submission" date="2014-06" db="EMBL/GenBank/DDBJ databases">
        <authorList>
            <person name="Swart Estienne"/>
        </authorList>
    </citation>
    <scope>NUCLEOTIDE SEQUENCE [LARGE SCALE GENOMIC DNA]</scope>
    <source>
        <strain evidence="1 2">130c</strain>
    </source>
</reference>
<sequence length="89" mass="10607">MRCYEEPRHTNEETDACATSHRNFMTKVQEELTQSLMAKSKALETCTDYCKDEQDLNCINKCGTKYLKDLHQDFDDKLKRYIRDYSKIQ</sequence>
<organism evidence="1 2">
    <name type="scientific">Stylonychia lemnae</name>
    <name type="common">Ciliate</name>
    <dbReference type="NCBI Taxonomy" id="5949"/>
    <lineage>
        <taxon>Eukaryota</taxon>
        <taxon>Sar</taxon>
        <taxon>Alveolata</taxon>
        <taxon>Ciliophora</taxon>
        <taxon>Intramacronucleata</taxon>
        <taxon>Spirotrichea</taxon>
        <taxon>Stichotrichia</taxon>
        <taxon>Sporadotrichida</taxon>
        <taxon>Oxytrichidae</taxon>
        <taxon>Stylonychinae</taxon>
        <taxon>Stylonychia</taxon>
    </lineage>
</organism>
<dbReference type="AlphaFoldDB" id="A0A077ZSS3"/>
<dbReference type="InParanoid" id="A0A077ZSS3"/>
<dbReference type="EMBL" id="CCKQ01001829">
    <property type="protein sequence ID" value="CDW72933.1"/>
    <property type="molecule type" value="Genomic_DNA"/>
</dbReference>
<evidence type="ECO:0000313" key="2">
    <source>
        <dbReference type="Proteomes" id="UP000039865"/>
    </source>
</evidence>
<evidence type="ECO:0000313" key="1">
    <source>
        <dbReference type="EMBL" id="CDW72933.1"/>
    </source>
</evidence>